<gene>
    <name evidence="1" type="ORF">LTRI10_LOCUS26126</name>
</gene>
<reference evidence="1 2" key="1">
    <citation type="submission" date="2024-04" db="EMBL/GenBank/DDBJ databases">
        <authorList>
            <person name="Fracassetti M."/>
        </authorList>
    </citation>
    <scope>NUCLEOTIDE SEQUENCE [LARGE SCALE GENOMIC DNA]</scope>
</reference>
<organism evidence="1 2">
    <name type="scientific">Linum trigynum</name>
    <dbReference type="NCBI Taxonomy" id="586398"/>
    <lineage>
        <taxon>Eukaryota</taxon>
        <taxon>Viridiplantae</taxon>
        <taxon>Streptophyta</taxon>
        <taxon>Embryophyta</taxon>
        <taxon>Tracheophyta</taxon>
        <taxon>Spermatophyta</taxon>
        <taxon>Magnoliopsida</taxon>
        <taxon>eudicotyledons</taxon>
        <taxon>Gunneridae</taxon>
        <taxon>Pentapetalae</taxon>
        <taxon>rosids</taxon>
        <taxon>fabids</taxon>
        <taxon>Malpighiales</taxon>
        <taxon>Linaceae</taxon>
        <taxon>Linum</taxon>
    </lineage>
</organism>
<dbReference type="EMBL" id="OZ034817">
    <property type="protein sequence ID" value="CAL1384959.1"/>
    <property type="molecule type" value="Genomic_DNA"/>
</dbReference>
<dbReference type="AlphaFoldDB" id="A0AAV2EGT0"/>
<evidence type="ECO:0000313" key="2">
    <source>
        <dbReference type="Proteomes" id="UP001497516"/>
    </source>
</evidence>
<accession>A0AAV2EGT0</accession>
<name>A0AAV2EGT0_9ROSI</name>
<evidence type="ECO:0000313" key="1">
    <source>
        <dbReference type="EMBL" id="CAL1384959.1"/>
    </source>
</evidence>
<proteinExistence type="predicted"/>
<protein>
    <submittedName>
        <fullName evidence="1">Uncharacterized protein</fullName>
    </submittedName>
</protein>
<keyword evidence="2" id="KW-1185">Reference proteome</keyword>
<sequence length="171" mass="19625">MLENLDALWVRLLKGLYFDNGDLFSATKGKKGSWIWNGFCDAENALKIGLVKGIMSGEGTKFHWDPWLPSYPSFILNSLNLEPSRVCDWISPSSRAWNEEALRDVVPEETVNVIKRVPIGPSTAQDKWFWNFTTTGDYTVSSAYRSLREHRDHVYLSIGGIEARPNWQDWK</sequence>
<dbReference type="Proteomes" id="UP001497516">
    <property type="component" value="Chromosome 4"/>
</dbReference>